<dbReference type="AlphaFoldDB" id="A0A4R1AWJ3"/>
<dbReference type="STRING" id="1742358.GCA_001439605_04485"/>
<protein>
    <submittedName>
        <fullName evidence="2">Uncharacterized protein</fullName>
    </submittedName>
</protein>
<organism evidence="2 3">
    <name type="scientific">Cytobacillus praedii</name>
    <dbReference type="NCBI Taxonomy" id="1742358"/>
    <lineage>
        <taxon>Bacteria</taxon>
        <taxon>Bacillati</taxon>
        <taxon>Bacillota</taxon>
        <taxon>Bacilli</taxon>
        <taxon>Bacillales</taxon>
        <taxon>Bacillaceae</taxon>
        <taxon>Cytobacillus</taxon>
    </lineage>
</organism>
<gene>
    <name evidence="2" type="ORF">E0Y62_21610</name>
</gene>
<dbReference type="OrthoDB" id="2736320at2"/>
<reference evidence="2 3" key="1">
    <citation type="submission" date="2019-03" db="EMBL/GenBank/DDBJ databases">
        <authorList>
            <person name="Jensen L."/>
            <person name="Storgaard J."/>
            <person name="Sulaj E."/>
            <person name="Schramm A."/>
            <person name="Marshall I.P.G."/>
        </authorList>
    </citation>
    <scope>NUCLEOTIDE SEQUENCE [LARGE SCALE GENOMIC DNA]</scope>
    <source>
        <strain evidence="2 3">2017H2G3</strain>
    </source>
</reference>
<evidence type="ECO:0000313" key="2">
    <source>
        <dbReference type="EMBL" id="TCJ01930.1"/>
    </source>
</evidence>
<name>A0A4R1AWJ3_9BACI</name>
<dbReference type="RefSeq" id="WP_131238116.1">
    <property type="nucleotide sequence ID" value="NZ_SJTH01000045.1"/>
</dbReference>
<evidence type="ECO:0000256" key="1">
    <source>
        <dbReference type="SAM" id="MobiDB-lite"/>
    </source>
</evidence>
<evidence type="ECO:0000313" key="3">
    <source>
        <dbReference type="Proteomes" id="UP000293846"/>
    </source>
</evidence>
<dbReference type="Proteomes" id="UP000293846">
    <property type="component" value="Unassembled WGS sequence"/>
</dbReference>
<feature type="compositionally biased region" description="Polar residues" evidence="1">
    <location>
        <begin position="1"/>
        <end position="11"/>
    </location>
</feature>
<comment type="caution">
    <text evidence="2">The sequence shown here is derived from an EMBL/GenBank/DDBJ whole genome shotgun (WGS) entry which is preliminary data.</text>
</comment>
<dbReference type="EMBL" id="SJTH01000045">
    <property type="protein sequence ID" value="TCJ01930.1"/>
    <property type="molecule type" value="Genomic_DNA"/>
</dbReference>
<sequence>MPRKSAQSNEGSDGDTVSHLSNNQQNKDEIGKLSRMLAAVLEYLSDEEIEEIDIDYILEKTEGLREWWNLYQEKNRKLIEKEIKESLSDLPLEELQRIREQIKNKQD</sequence>
<feature type="region of interest" description="Disordered" evidence="1">
    <location>
        <begin position="1"/>
        <end position="28"/>
    </location>
</feature>
<proteinExistence type="predicted"/>
<keyword evidence="3" id="KW-1185">Reference proteome</keyword>
<accession>A0A4R1AWJ3</accession>